<dbReference type="AlphaFoldDB" id="A0A2K1QFG1"/>
<dbReference type="FunCoup" id="A0A2K1QFG1">
    <property type="interactions" value="90"/>
</dbReference>
<keyword evidence="2" id="KW-0677">Repeat</keyword>
<reference evidence="5 6" key="1">
    <citation type="submission" date="2017-06" db="EMBL/GenBank/DDBJ databases">
        <title>Draft genome sequence of a variant of Elsinoe murrayae.</title>
        <authorList>
            <person name="Cheng Q."/>
        </authorList>
    </citation>
    <scope>NUCLEOTIDE SEQUENCE [LARGE SCALE GENOMIC DNA]</scope>
    <source>
        <strain evidence="5 6">CQ-2017a</strain>
    </source>
</reference>
<accession>A0A2K1QFG1</accession>
<evidence type="ECO:0000256" key="3">
    <source>
        <dbReference type="PROSITE-ProRule" id="PRU00235"/>
    </source>
</evidence>
<dbReference type="GO" id="GO:0005737">
    <property type="term" value="C:cytoplasm"/>
    <property type="evidence" value="ECO:0007669"/>
    <property type="project" value="TreeGrafter"/>
</dbReference>
<proteinExistence type="predicted"/>
<evidence type="ECO:0000259" key="4">
    <source>
        <dbReference type="Pfam" id="PF25390"/>
    </source>
</evidence>
<dbReference type="PANTHER" id="PTHR45982">
    <property type="entry name" value="REGULATOR OF CHROMOSOME CONDENSATION"/>
    <property type="match status" value="1"/>
</dbReference>
<dbReference type="Proteomes" id="UP000243797">
    <property type="component" value="Unassembled WGS sequence"/>
</dbReference>
<feature type="domain" description="RCC1-like" evidence="4">
    <location>
        <begin position="3"/>
        <end position="339"/>
    </location>
</feature>
<feature type="repeat" description="RCC1" evidence="3">
    <location>
        <begin position="158"/>
        <end position="207"/>
    </location>
</feature>
<dbReference type="InParanoid" id="A0A2K1QFG1"/>
<dbReference type="PANTHER" id="PTHR45982:SF5">
    <property type="entry name" value="RCC DOMAIN-CONTAINING PROTEIN ATS1"/>
    <property type="match status" value="1"/>
</dbReference>
<dbReference type="InterPro" id="IPR058923">
    <property type="entry name" value="RCC1-like_dom"/>
</dbReference>
<dbReference type="EMBL" id="NKHZ01000094">
    <property type="protein sequence ID" value="PNS13787.1"/>
    <property type="molecule type" value="Genomic_DNA"/>
</dbReference>
<dbReference type="Pfam" id="PF25390">
    <property type="entry name" value="WD40_RLD"/>
    <property type="match status" value="1"/>
</dbReference>
<keyword evidence="6" id="KW-1185">Reference proteome</keyword>
<evidence type="ECO:0000256" key="2">
    <source>
        <dbReference type="ARBA" id="ARBA00022737"/>
    </source>
</evidence>
<sequence>MRLFALGSNGAGQLGLGHTQDISTPVEVAIPDQLKRQKIKSIASGGNHTVILTEDGDVWATGAHRGSQDSVSETESSRLIPIFSDVQHVAALWSATVLVHNDQRISTFGYGTKGELGHGPALIETHAPAKILDFPPVDVSIVDISASMGHIVVVLSSGDAYGWGQGRQGQLGEPHQTTWTPRKIDGAPFPIVKAACGKDFTCFFSSPAQGNVFLLGHNKIDRFGLKVAMPESFSPWTQVAASWGSVYVLLDDGSLSGFGRDDRGQLGPNELLPKLSGISAGSEHVLALNTNGKTLTWGWGEHGNCGEPVDNQKDVKGRFNVLEVPSEATFVHAGCATSFIVVDDG</sequence>
<protein>
    <submittedName>
        <fullName evidence="5">RCC1 repeat-containing protein</fullName>
    </submittedName>
</protein>
<dbReference type="InterPro" id="IPR000408">
    <property type="entry name" value="Reg_chr_condens"/>
</dbReference>
<evidence type="ECO:0000313" key="6">
    <source>
        <dbReference type="Proteomes" id="UP000243797"/>
    </source>
</evidence>
<dbReference type="STRING" id="2082308.A0A2K1QFG1"/>
<dbReference type="GO" id="GO:0005085">
    <property type="term" value="F:guanyl-nucleotide exchange factor activity"/>
    <property type="evidence" value="ECO:0007669"/>
    <property type="project" value="TreeGrafter"/>
</dbReference>
<dbReference type="OrthoDB" id="5370059at2759"/>
<evidence type="ECO:0000313" key="5">
    <source>
        <dbReference type="EMBL" id="PNS13787.1"/>
    </source>
</evidence>
<comment type="caution">
    <text evidence="5">The sequence shown here is derived from an EMBL/GenBank/DDBJ whole genome shotgun (WGS) entry which is preliminary data.</text>
</comment>
<dbReference type="PRINTS" id="PR00633">
    <property type="entry name" value="RCCNDNSATION"/>
</dbReference>
<organism evidence="5 6">
    <name type="scientific">Sphaceloma murrayae</name>
    <dbReference type="NCBI Taxonomy" id="2082308"/>
    <lineage>
        <taxon>Eukaryota</taxon>
        <taxon>Fungi</taxon>
        <taxon>Dikarya</taxon>
        <taxon>Ascomycota</taxon>
        <taxon>Pezizomycotina</taxon>
        <taxon>Dothideomycetes</taxon>
        <taxon>Dothideomycetidae</taxon>
        <taxon>Myriangiales</taxon>
        <taxon>Elsinoaceae</taxon>
        <taxon>Sphaceloma</taxon>
    </lineage>
</organism>
<name>A0A2K1QFG1_9PEZI</name>
<feature type="repeat" description="RCC1" evidence="3">
    <location>
        <begin position="1"/>
        <end position="55"/>
    </location>
</feature>
<evidence type="ECO:0000256" key="1">
    <source>
        <dbReference type="ARBA" id="ARBA00022658"/>
    </source>
</evidence>
<feature type="repeat" description="RCC1" evidence="3">
    <location>
        <begin position="103"/>
        <end position="157"/>
    </location>
</feature>
<feature type="repeat" description="RCC1" evidence="3">
    <location>
        <begin position="253"/>
        <end position="291"/>
    </location>
</feature>
<dbReference type="Gene3D" id="2.130.10.30">
    <property type="entry name" value="Regulator of chromosome condensation 1/beta-lactamase-inhibitor protein II"/>
    <property type="match status" value="2"/>
</dbReference>
<dbReference type="PROSITE" id="PS50012">
    <property type="entry name" value="RCC1_3"/>
    <property type="match status" value="4"/>
</dbReference>
<dbReference type="SUPFAM" id="SSF50985">
    <property type="entry name" value="RCC1/BLIP-II"/>
    <property type="match status" value="1"/>
</dbReference>
<dbReference type="InterPro" id="IPR009091">
    <property type="entry name" value="RCC1/BLIP-II"/>
</dbReference>
<dbReference type="InterPro" id="IPR051553">
    <property type="entry name" value="Ran_GTPase-activating"/>
</dbReference>
<keyword evidence="1" id="KW-0344">Guanine-nucleotide releasing factor</keyword>
<gene>
    <name evidence="5" type="ORF">CAC42_3280</name>
</gene>